<evidence type="ECO:0000313" key="1">
    <source>
        <dbReference type="EMBL" id="AJQ25989.1"/>
    </source>
</evidence>
<dbReference type="HOGENOM" id="CLU_134960_1_0_9"/>
<dbReference type="AlphaFoldDB" id="I8TRY7"/>
<sequence>MKNTDCMAALTDKVIGAAIEVHRILGPGYLESVYEEALVHELQLRNIPLERQKVININYKDKAVGEGRIDLLVDQCLIIELKAVNELADIHVAQVLSYLKTTGLQLGLLINFNTKYLRDGIKRVIKSK</sequence>
<dbReference type="KEGG" id="pft:JBW_00637"/>
<dbReference type="RefSeq" id="WP_007959017.1">
    <property type="nucleotide sequence ID" value="NZ_CP010978.1"/>
</dbReference>
<proteinExistence type="predicted"/>
<reference evidence="1 2" key="1">
    <citation type="journal article" date="2015" name="Genome Announc.">
        <title>Complete Genome Sequence of Pelosinus fermentans JBW45, a Member of a Remarkably Competitive Group of Negativicutes in the Firmicutes Phylum.</title>
        <authorList>
            <person name="De Leon K.B."/>
            <person name="Utturkar S.M."/>
            <person name="Camilleri L.B."/>
            <person name="Elias D.A."/>
            <person name="Arkin A.P."/>
            <person name="Fields M.W."/>
            <person name="Brown S.D."/>
            <person name="Wall J.D."/>
        </authorList>
    </citation>
    <scope>NUCLEOTIDE SEQUENCE [LARGE SCALE GENOMIC DNA]</scope>
    <source>
        <strain evidence="1 2">JBW45</strain>
    </source>
</reference>
<name>I8TRY7_9FIRM</name>
<evidence type="ECO:0000313" key="2">
    <source>
        <dbReference type="Proteomes" id="UP000005361"/>
    </source>
</evidence>
<protein>
    <submittedName>
        <fullName evidence="1">GxxExxY protein</fullName>
    </submittedName>
</protein>
<dbReference type="Pfam" id="PF13366">
    <property type="entry name" value="PDDEXK_3"/>
    <property type="match status" value="1"/>
</dbReference>
<organism evidence="1 2">
    <name type="scientific">Pelosinus fermentans JBW45</name>
    <dbReference type="NCBI Taxonomy" id="1192197"/>
    <lineage>
        <taxon>Bacteria</taxon>
        <taxon>Bacillati</taxon>
        <taxon>Bacillota</taxon>
        <taxon>Negativicutes</taxon>
        <taxon>Selenomonadales</taxon>
        <taxon>Sporomusaceae</taxon>
        <taxon>Pelosinus</taxon>
    </lineage>
</organism>
<dbReference type="NCBIfam" id="TIGR04256">
    <property type="entry name" value="GxxExxY"/>
    <property type="match status" value="1"/>
</dbReference>
<dbReference type="STRING" id="1192197.JBW_00637"/>
<reference evidence="2" key="2">
    <citation type="submission" date="2015-02" db="EMBL/GenBank/DDBJ databases">
        <title>Complete Genome Sequence of Pelosinus fermentans JBW45.</title>
        <authorList>
            <person name="De Leon K.B."/>
            <person name="Utturkar S.M."/>
            <person name="Camilleri L.B."/>
            <person name="Arkin A.P."/>
            <person name="Fields M.W."/>
            <person name="Brown S.D."/>
            <person name="Wall J.D."/>
        </authorList>
    </citation>
    <scope>NUCLEOTIDE SEQUENCE [LARGE SCALE GENOMIC DNA]</scope>
    <source>
        <strain evidence="2">JBW45</strain>
    </source>
</reference>
<dbReference type="Proteomes" id="UP000005361">
    <property type="component" value="Chromosome"/>
</dbReference>
<dbReference type="OrthoDB" id="9806869at2"/>
<dbReference type="EMBL" id="CP010978">
    <property type="protein sequence ID" value="AJQ25989.1"/>
    <property type="molecule type" value="Genomic_DNA"/>
</dbReference>
<dbReference type="InterPro" id="IPR026350">
    <property type="entry name" value="GxxExxY"/>
</dbReference>
<gene>
    <name evidence="1" type="ORF">JBW_00637</name>
</gene>
<accession>I8TRY7</accession>